<sequence>MGVSLLLFTAAPEAKVPVTPKQQAAVDAALMQVKTGDEKTRKRAYAALWKLGVRVPLPEFVPFARNNAAPPEPATRPVPLQGPGALACSTPLWAKQELLHDESNDGSSTEARGVKFARSEQALAESEDFLESVVDAPAAPSSGPFIVTFLRLERMGMRCTAGEGAPVTTGMGLGLTSHPAGRALLRRCCKGDAKCLTQSTREESCFSDVLSAASGAREKYESQAPKLYEERLMDCLPAGDRVKSRLQDEATDTPRSRRAHACALKIGRESLARGTARWDLEAAIWIQASSAACAAGNVRTSCTPIVVDPCRGRVGYHCSDESIRELQVPHDGVQGG</sequence>
<organism evidence="1 2">
    <name type="scientific">Corallococcus terminator</name>
    <dbReference type="NCBI Taxonomy" id="2316733"/>
    <lineage>
        <taxon>Bacteria</taxon>
        <taxon>Pseudomonadati</taxon>
        <taxon>Myxococcota</taxon>
        <taxon>Myxococcia</taxon>
        <taxon>Myxococcales</taxon>
        <taxon>Cystobacterineae</taxon>
        <taxon>Myxococcaceae</taxon>
        <taxon>Corallococcus</taxon>
    </lineage>
</organism>
<dbReference type="EMBL" id="RAVZ01000002">
    <property type="protein sequence ID" value="RKG94086.1"/>
    <property type="molecule type" value="Genomic_DNA"/>
</dbReference>
<evidence type="ECO:0000313" key="1">
    <source>
        <dbReference type="EMBL" id="RKG94086.1"/>
    </source>
</evidence>
<dbReference type="Proteomes" id="UP000268094">
    <property type="component" value="Unassembled WGS sequence"/>
</dbReference>
<dbReference type="AlphaFoldDB" id="A0A3A8JGG2"/>
<evidence type="ECO:0000313" key="2">
    <source>
        <dbReference type="Proteomes" id="UP000268094"/>
    </source>
</evidence>
<protein>
    <submittedName>
        <fullName evidence="1">Uncharacterized protein</fullName>
    </submittedName>
</protein>
<proteinExistence type="predicted"/>
<accession>A0A3A8JGG2</accession>
<name>A0A3A8JGG2_9BACT</name>
<keyword evidence="2" id="KW-1185">Reference proteome</keyword>
<reference evidence="2" key="1">
    <citation type="submission" date="2018-09" db="EMBL/GenBank/DDBJ databases">
        <authorList>
            <person name="Livingstone P.G."/>
            <person name="Whitworth D.E."/>
        </authorList>
    </citation>
    <scope>NUCLEOTIDE SEQUENCE [LARGE SCALE GENOMIC DNA]</scope>
    <source>
        <strain evidence="2">CA054A</strain>
    </source>
</reference>
<gene>
    <name evidence="1" type="ORF">D7V88_00560</name>
</gene>
<comment type="caution">
    <text evidence="1">The sequence shown here is derived from an EMBL/GenBank/DDBJ whole genome shotgun (WGS) entry which is preliminary data.</text>
</comment>